<reference evidence="1 2" key="1">
    <citation type="submission" date="2019-03" db="EMBL/GenBank/DDBJ databases">
        <title>First draft genome of Liparis tanakae, snailfish: a comprehensive survey of snailfish specific genes.</title>
        <authorList>
            <person name="Kim W."/>
            <person name="Song I."/>
            <person name="Jeong J.-H."/>
            <person name="Kim D."/>
            <person name="Kim S."/>
            <person name="Ryu S."/>
            <person name="Song J.Y."/>
            <person name="Lee S.K."/>
        </authorList>
    </citation>
    <scope>NUCLEOTIDE SEQUENCE [LARGE SCALE GENOMIC DNA]</scope>
    <source>
        <tissue evidence="1">Muscle</tissue>
    </source>
</reference>
<protein>
    <submittedName>
        <fullName evidence="1">Uncharacterized protein</fullName>
    </submittedName>
</protein>
<organism evidence="1 2">
    <name type="scientific">Liparis tanakae</name>
    <name type="common">Tanaka's snailfish</name>
    <dbReference type="NCBI Taxonomy" id="230148"/>
    <lineage>
        <taxon>Eukaryota</taxon>
        <taxon>Metazoa</taxon>
        <taxon>Chordata</taxon>
        <taxon>Craniata</taxon>
        <taxon>Vertebrata</taxon>
        <taxon>Euteleostomi</taxon>
        <taxon>Actinopterygii</taxon>
        <taxon>Neopterygii</taxon>
        <taxon>Teleostei</taxon>
        <taxon>Neoteleostei</taxon>
        <taxon>Acanthomorphata</taxon>
        <taxon>Eupercaria</taxon>
        <taxon>Perciformes</taxon>
        <taxon>Cottioidei</taxon>
        <taxon>Cottales</taxon>
        <taxon>Liparidae</taxon>
        <taxon>Liparis</taxon>
    </lineage>
</organism>
<name>A0A4Z2FT43_9TELE</name>
<dbReference type="EMBL" id="SRLO01000958">
    <property type="protein sequence ID" value="TNN43562.1"/>
    <property type="molecule type" value="Genomic_DNA"/>
</dbReference>
<evidence type="ECO:0000313" key="2">
    <source>
        <dbReference type="Proteomes" id="UP000314294"/>
    </source>
</evidence>
<accession>A0A4Z2FT43</accession>
<dbReference type="AlphaFoldDB" id="A0A4Z2FT43"/>
<proteinExistence type="predicted"/>
<sequence length="93" mass="10560">MVEISLSNMAWTVLVWTRVRRGDSLACMHRNSRQWLTLSTYWPRHASSSSGPCVVSHFFRAISISSEGMQDVGTFRLAESCKTRRGGIEKPEQ</sequence>
<dbReference type="Proteomes" id="UP000314294">
    <property type="component" value="Unassembled WGS sequence"/>
</dbReference>
<evidence type="ECO:0000313" key="1">
    <source>
        <dbReference type="EMBL" id="TNN43562.1"/>
    </source>
</evidence>
<keyword evidence="2" id="KW-1185">Reference proteome</keyword>
<comment type="caution">
    <text evidence="1">The sequence shown here is derived from an EMBL/GenBank/DDBJ whole genome shotgun (WGS) entry which is preliminary data.</text>
</comment>
<gene>
    <name evidence="1" type="ORF">EYF80_046225</name>
</gene>